<dbReference type="EMBL" id="CP022114">
    <property type="protein sequence ID" value="ASG62716.1"/>
    <property type="molecule type" value="Genomic_DNA"/>
</dbReference>
<evidence type="ECO:0000256" key="1">
    <source>
        <dbReference type="SAM" id="Phobius"/>
    </source>
</evidence>
<protein>
    <submittedName>
        <fullName evidence="2">Uncharacterized protein</fullName>
    </submittedName>
</protein>
<dbReference type="Proteomes" id="UP000197098">
    <property type="component" value="Chromosome"/>
</dbReference>
<organism evidence="2 3">
    <name type="scientific">Kluyvera genomosp. 3</name>
    <dbReference type="NCBI Taxonomy" id="2774055"/>
    <lineage>
        <taxon>Bacteria</taxon>
        <taxon>Pseudomonadati</taxon>
        <taxon>Pseudomonadota</taxon>
        <taxon>Gammaproteobacteria</taxon>
        <taxon>Enterobacterales</taxon>
        <taxon>Enterobacteriaceae</taxon>
        <taxon>Kluyvera</taxon>
    </lineage>
</organism>
<gene>
    <name evidence="2" type="ORF">CEW81_03510</name>
</gene>
<evidence type="ECO:0000313" key="3">
    <source>
        <dbReference type="Proteomes" id="UP000197098"/>
    </source>
</evidence>
<reference evidence="2 3" key="1">
    <citation type="submission" date="2017-06" db="EMBL/GenBank/DDBJ databases">
        <title>Origin of plasmid-mediated fosfomycin resistance gene fosA3.</title>
        <authorList>
            <person name="Ito R."/>
            <person name="Pacey M.P."/>
            <person name="Doi Y."/>
        </authorList>
    </citation>
    <scope>NUCLEOTIDE SEQUENCE [LARGE SCALE GENOMIC DNA]</scope>
    <source>
        <strain evidence="2 3">YDC799</strain>
    </source>
</reference>
<keyword evidence="1" id="KW-0472">Membrane</keyword>
<accession>A0A248KHG8</accession>
<dbReference type="AlphaFoldDB" id="A0A248KHG8"/>
<sequence length="88" mass="10372">MKHSDQGVGVLVGNFMRVPFTPFAIFSNLRGSKALTFHQRLFSSFERIVMTIAVHATLIYHVALQYVCFLVNLFIFILRRFQVWMYQR</sequence>
<keyword evidence="1" id="KW-1133">Transmembrane helix</keyword>
<proteinExistence type="predicted"/>
<name>A0A248KHG8_9ENTR</name>
<keyword evidence="1" id="KW-0812">Transmembrane</keyword>
<feature type="transmembrane region" description="Helical" evidence="1">
    <location>
        <begin position="58"/>
        <end position="78"/>
    </location>
</feature>
<evidence type="ECO:0000313" key="2">
    <source>
        <dbReference type="EMBL" id="ASG62716.1"/>
    </source>
</evidence>